<dbReference type="InterPro" id="IPR052356">
    <property type="entry name" value="Thiol_S-MT"/>
</dbReference>
<keyword evidence="2" id="KW-0489">Methyltransferase</keyword>
<reference evidence="2" key="1">
    <citation type="journal article" date="2023" name="Mol. Phylogenet. Evol.">
        <title>Genome-scale phylogeny and comparative genomics of the fungal order Sordariales.</title>
        <authorList>
            <person name="Hensen N."/>
            <person name="Bonometti L."/>
            <person name="Westerberg I."/>
            <person name="Brannstrom I.O."/>
            <person name="Guillou S."/>
            <person name="Cros-Aarteil S."/>
            <person name="Calhoun S."/>
            <person name="Haridas S."/>
            <person name="Kuo A."/>
            <person name="Mondo S."/>
            <person name="Pangilinan J."/>
            <person name="Riley R."/>
            <person name="LaButti K."/>
            <person name="Andreopoulos B."/>
            <person name="Lipzen A."/>
            <person name="Chen C."/>
            <person name="Yan M."/>
            <person name="Daum C."/>
            <person name="Ng V."/>
            <person name="Clum A."/>
            <person name="Steindorff A."/>
            <person name="Ohm R.A."/>
            <person name="Martin F."/>
            <person name="Silar P."/>
            <person name="Natvig D.O."/>
            <person name="Lalanne C."/>
            <person name="Gautier V."/>
            <person name="Ament-Velasquez S.L."/>
            <person name="Kruys A."/>
            <person name="Hutchinson M.I."/>
            <person name="Powell A.J."/>
            <person name="Barry K."/>
            <person name="Miller A.N."/>
            <person name="Grigoriev I.V."/>
            <person name="Debuchy R."/>
            <person name="Gladieux P."/>
            <person name="Hiltunen Thoren M."/>
            <person name="Johannesson H."/>
        </authorList>
    </citation>
    <scope>NUCLEOTIDE SEQUENCE</scope>
    <source>
        <strain evidence="2">PSN324</strain>
    </source>
</reference>
<accession>A0AAV9H863</accession>
<proteinExistence type="predicted"/>
<gene>
    <name evidence="2" type="ORF">QBC42DRAFT_280188</name>
</gene>
<feature type="region of interest" description="Disordered" evidence="1">
    <location>
        <begin position="96"/>
        <end position="117"/>
    </location>
</feature>
<evidence type="ECO:0000313" key="3">
    <source>
        <dbReference type="Proteomes" id="UP001321749"/>
    </source>
</evidence>
<dbReference type="Pfam" id="PF13489">
    <property type="entry name" value="Methyltransf_23"/>
    <property type="match status" value="1"/>
</dbReference>
<dbReference type="GO" id="GO:0032259">
    <property type="term" value="P:methylation"/>
    <property type="evidence" value="ECO:0007669"/>
    <property type="project" value="UniProtKB-KW"/>
</dbReference>
<organism evidence="2 3">
    <name type="scientific">Cladorrhinum samala</name>
    <dbReference type="NCBI Taxonomy" id="585594"/>
    <lineage>
        <taxon>Eukaryota</taxon>
        <taxon>Fungi</taxon>
        <taxon>Dikarya</taxon>
        <taxon>Ascomycota</taxon>
        <taxon>Pezizomycotina</taxon>
        <taxon>Sordariomycetes</taxon>
        <taxon>Sordariomycetidae</taxon>
        <taxon>Sordariales</taxon>
        <taxon>Podosporaceae</taxon>
        <taxon>Cladorrhinum</taxon>
    </lineage>
</organism>
<keyword evidence="3" id="KW-1185">Reference proteome</keyword>
<dbReference type="Gene3D" id="3.40.50.150">
    <property type="entry name" value="Vaccinia Virus protein VP39"/>
    <property type="match status" value="1"/>
</dbReference>
<dbReference type="EMBL" id="MU865148">
    <property type="protein sequence ID" value="KAK4456947.1"/>
    <property type="molecule type" value="Genomic_DNA"/>
</dbReference>
<dbReference type="PANTHER" id="PTHR45036:SF1">
    <property type="entry name" value="METHYLTRANSFERASE LIKE 7A"/>
    <property type="match status" value="1"/>
</dbReference>
<dbReference type="PANTHER" id="PTHR45036">
    <property type="entry name" value="METHYLTRANSFERASE LIKE 7B"/>
    <property type="match status" value="1"/>
</dbReference>
<keyword evidence="2" id="KW-0808">Transferase</keyword>
<evidence type="ECO:0000256" key="1">
    <source>
        <dbReference type="SAM" id="MobiDB-lite"/>
    </source>
</evidence>
<dbReference type="CDD" id="cd02440">
    <property type="entry name" value="AdoMet_MTases"/>
    <property type="match status" value="1"/>
</dbReference>
<protein>
    <submittedName>
        <fullName evidence="2">S-adenosyl-L-methionine-dependent methyltransferase</fullName>
    </submittedName>
</protein>
<dbReference type="Proteomes" id="UP001321749">
    <property type="component" value="Unassembled WGS sequence"/>
</dbReference>
<dbReference type="SUPFAM" id="SSF53335">
    <property type="entry name" value="S-adenosyl-L-methionine-dependent methyltransferases"/>
    <property type="match status" value="1"/>
</dbReference>
<dbReference type="GO" id="GO:0008168">
    <property type="term" value="F:methyltransferase activity"/>
    <property type="evidence" value="ECO:0007669"/>
    <property type="project" value="UniProtKB-KW"/>
</dbReference>
<reference evidence="2" key="2">
    <citation type="submission" date="2023-06" db="EMBL/GenBank/DDBJ databases">
        <authorList>
            <consortium name="Lawrence Berkeley National Laboratory"/>
            <person name="Mondo S.J."/>
            <person name="Hensen N."/>
            <person name="Bonometti L."/>
            <person name="Westerberg I."/>
            <person name="Brannstrom I.O."/>
            <person name="Guillou S."/>
            <person name="Cros-Aarteil S."/>
            <person name="Calhoun S."/>
            <person name="Haridas S."/>
            <person name="Kuo A."/>
            <person name="Pangilinan J."/>
            <person name="Riley R."/>
            <person name="Labutti K."/>
            <person name="Andreopoulos B."/>
            <person name="Lipzen A."/>
            <person name="Chen C."/>
            <person name="Yanf M."/>
            <person name="Daum C."/>
            <person name="Ng V."/>
            <person name="Clum A."/>
            <person name="Steindorff A."/>
            <person name="Ohm R."/>
            <person name="Martin F."/>
            <person name="Silar P."/>
            <person name="Natvig D."/>
            <person name="Lalanne C."/>
            <person name="Gautier V."/>
            <person name="Ament-Velasquez S.L."/>
            <person name="Kruys A."/>
            <person name="Hutchinson M.I."/>
            <person name="Powell A.J."/>
            <person name="Barry K."/>
            <person name="Miller A.N."/>
            <person name="Grigoriev I.V."/>
            <person name="Debuchy R."/>
            <person name="Gladieux P."/>
            <person name="Thoren M.H."/>
            <person name="Johannesson H."/>
        </authorList>
    </citation>
    <scope>NUCLEOTIDE SEQUENCE</scope>
    <source>
        <strain evidence="2">PSN324</strain>
    </source>
</reference>
<evidence type="ECO:0000313" key="2">
    <source>
        <dbReference type="EMBL" id="KAK4456947.1"/>
    </source>
</evidence>
<dbReference type="AlphaFoldDB" id="A0AAV9H863"/>
<name>A0AAV9H863_9PEZI</name>
<comment type="caution">
    <text evidence="2">The sequence shown here is derived from an EMBL/GenBank/DDBJ whole genome shotgun (WGS) entry which is preliminary data.</text>
</comment>
<sequence>MSSSSSSPPPLGGESDPLLTKLTTLAFPFKFMFISLTFLPRTLLTSPPSDLYPFSKLKSTWFSHFWSHVGPLVRESASPSVIPLLSGRIRQGRLLPSDTYSSDRQHRQHHHHTPISGVTLEIGPGSGQWLPLLSSFPSITKIYGVEPNVGIHPLLRAQVAKYNLEDKYTIVPVGIESLASSGKVQRESLDSIMTVLCLCSIPDPEKNIKELYTYLKPGGKWYVYEHVKTFPDAPTWLKWYQSIMNIFWPHFIGGCEMCRDTPKWLREAGPWSEIDLSRPENSVWYESMPHIIGVLTK</sequence>
<dbReference type="InterPro" id="IPR029063">
    <property type="entry name" value="SAM-dependent_MTases_sf"/>
</dbReference>